<gene>
    <name evidence="15" type="ORF">CR165_16510</name>
</gene>
<dbReference type="InterPro" id="IPR001547">
    <property type="entry name" value="Glyco_hydro_5"/>
</dbReference>
<evidence type="ECO:0000313" key="15">
    <source>
        <dbReference type="EMBL" id="PWC27625.1"/>
    </source>
</evidence>
<dbReference type="PANTHER" id="PTHR31297:SF34">
    <property type="entry name" value="GLUCAN 1,3-BETA-GLUCOSIDASE 2"/>
    <property type="match status" value="1"/>
</dbReference>
<dbReference type="GO" id="GO:0009986">
    <property type="term" value="C:cell surface"/>
    <property type="evidence" value="ECO:0007669"/>
    <property type="project" value="TreeGrafter"/>
</dbReference>
<dbReference type="Gene3D" id="3.20.20.80">
    <property type="entry name" value="Glycosidases"/>
    <property type="match status" value="1"/>
</dbReference>
<dbReference type="EMBL" id="PDOA01000012">
    <property type="protein sequence ID" value="PWC27625.1"/>
    <property type="molecule type" value="Genomic_DNA"/>
</dbReference>
<accession>A0A2U1V138</accession>
<keyword evidence="3" id="KW-0812">Transmembrane</keyword>
<dbReference type="AlphaFoldDB" id="A0A2U1V138"/>
<dbReference type="SUPFAM" id="SSF51445">
    <property type="entry name" value="(Trans)glycosidases"/>
    <property type="match status" value="1"/>
</dbReference>
<keyword evidence="6" id="KW-1133">Transmembrane helix</keyword>
<dbReference type="OrthoDB" id="9800955at2"/>
<evidence type="ECO:0000256" key="4">
    <source>
        <dbReference type="ARBA" id="ARBA00022801"/>
    </source>
</evidence>
<keyword evidence="10" id="KW-0961">Cell wall biogenesis/degradation</keyword>
<feature type="domain" description="Glycoside hydrolase family 5" evidence="14">
    <location>
        <begin position="66"/>
        <end position="352"/>
    </location>
</feature>
<evidence type="ECO:0000256" key="9">
    <source>
        <dbReference type="ARBA" id="ARBA00023295"/>
    </source>
</evidence>
<protein>
    <recommendedName>
        <fullName evidence="12">Exo-1,3-beta-glucanase D</fullName>
    </recommendedName>
</protein>
<keyword evidence="8" id="KW-0325">Glycoprotein</keyword>
<comment type="caution">
    <text evidence="15">The sequence shown here is derived from an EMBL/GenBank/DDBJ whole genome shotgun (WGS) entry which is preliminary data.</text>
</comment>
<evidence type="ECO:0000256" key="7">
    <source>
        <dbReference type="ARBA" id="ARBA00023136"/>
    </source>
</evidence>
<reference evidence="16" key="1">
    <citation type="submission" date="2017-10" db="EMBL/GenBank/DDBJ databases">
        <authorList>
            <person name="Toshchakov S.V."/>
            <person name="Goeva M.A."/>
        </authorList>
    </citation>
    <scope>NUCLEOTIDE SEQUENCE [LARGE SCALE GENOMIC DNA]</scope>
    <source>
        <strain evidence="16">JR1/69-1-13</strain>
    </source>
</reference>
<evidence type="ECO:0000256" key="10">
    <source>
        <dbReference type="ARBA" id="ARBA00023316"/>
    </source>
</evidence>
<evidence type="ECO:0000256" key="8">
    <source>
        <dbReference type="ARBA" id="ARBA00023180"/>
    </source>
</evidence>
<evidence type="ECO:0000256" key="13">
    <source>
        <dbReference type="RuleBase" id="RU361153"/>
    </source>
</evidence>
<dbReference type="GO" id="GO:0005576">
    <property type="term" value="C:extracellular region"/>
    <property type="evidence" value="ECO:0007669"/>
    <property type="project" value="TreeGrafter"/>
</dbReference>
<keyword evidence="5" id="KW-0735">Signal-anchor</keyword>
<dbReference type="GO" id="GO:0005886">
    <property type="term" value="C:plasma membrane"/>
    <property type="evidence" value="ECO:0007669"/>
    <property type="project" value="UniProtKB-SubCell"/>
</dbReference>
<comment type="function">
    <text evidence="11">Glucosidase involved in the degradation of cellulosic biomass. Active on lichenan.</text>
</comment>
<keyword evidence="4 13" id="KW-0378">Hydrolase</keyword>
<dbReference type="GO" id="GO:0071555">
    <property type="term" value="P:cell wall organization"/>
    <property type="evidence" value="ECO:0007669"/>
    <property type="project" value="UniProtKB-KW"/>
</dbReference>
<evidence type="ECO:0000259" key="14">
    <source>
        <dbReference type="Pfam" id="PF00150"/>
    </source>
</evidence>
<evidence type="ECO:0000256" key="1">
    <source>
        <dbReference type="ARBA" id="ARBA00004401"/>
    </source>
</evidence>
<dbReference type="Proteomes" id="UP000245048">
    <property type="component" value="Unassembled WGS sequence"/>
</dbReference>
<keyword evidence="7" id="KW-0472">Membrane</keyword>
<name>A0A2U1V138_9PROT</name>
<evidence type="ECO:0000256" key="11">
    <source>
        <dbReference type="ARBA" id="ARBA00037126"/>
    </source>
</evidence>
<dbReference type="InterPro" id="IPR050386">
    <property type="entry name" value="Glycosyl_hydrolase_5"/>
</dbReference>
<evidence type="ECO:0000256" key="5">
    <source>
        <dbReference type="ARBA" id="ARBA00022968"/>
    </source>
</evidence>
<keyword evidence="16" id="KW-1185">Reference proteome</keyword>
<comment type="similarity">
    <text evidence="13">Belongs to the glycosyl hydrolase 5 (cellulase A) family.</text>
</comment>
<evidence type="ECO:0000313" key="16">
    <source>
        <dbReference type="Proteomes" id="UP000245048"/>
    </source>
</evidence>
<dbReference type="GO" id="GO:0009251">
    <property type="term" value="P:glucan catabolic process"/>
    <property type="evidence" value="ECO:0007669"/>
    <property type="project" value="TreeGrafter"/>
</dbReference>
<organism evidence="15 16">
    <name type="scientific">Teichococcus aestuarii</name>
    <dbReference type="NCBI Taxonomy" id="568898"/>
    <lineage>
        <taxon>Bacteria</taxon>
        <taxon>Pseudomonadati</taxon>
        <taxon>Pseudomonadota</taxon>
        <taxon>Alphaproteobacteria</taxon>
        <taxon>Acetobacterales</taxon>
        <taxon>Roseomonadaceae</taxon>
        <taxon>Roseomonas</taxon>
    </lineage>
</organism>
<evidence type="ECO:0000256" key="6">
    <source>
        <dbReference type="ARBA" id="ARBA00022989"/>
    </source>
</evidence>
<dbReference type="RefSeq" id="WP_109518055.1">
    <property type="nucleotide sequence ID" value="NZ_PDOA01000012.1"/>
</dbReference>
<proteinExistence type="inferred from homology"/>
<comment type="subcellular location">
    <subcellularLocation>
        <location evidence="1">Cell membrane</location>
        <topology evidence="1">Single-pass type II membrane protein</topology>
    </subcellularLocation>
</comment>
<dbReference type="GO" id="GO:0008422">
    <property type="term" value="F:beta-glucosidase activity"/>
    <property type="evidence" value="ECO:0007669"/>
    <property type="project" value="TreeGrafter"/>
</dbReference>
<dbReference type="Pfam" id="PF00150">
    <property type="entry name" value="Cellulase"/>
    <property type="match status" value="1"/>
</dbReference>
<evidence type="ECO:0000256" key="12">
    <source>
        <dbReference type="ARBA" id="ARBA00041260"/>
    </source>
</evidence>
<sequence length="379" mass="40710">MYRSVQRRALLGAALGASLPKPGAPRAAFVPDTGNVPWRRARRLGRGVNLSLWRDPLAAPKGEAEGRETLAEIAALGFRHVRLPIDMSPAVAGIPRRPEVARRLANRLAGDIAAAQARGLAVILDMHPPDLFRERLVAVPGEPERFAETWAVIARSLAPLDPESLVLEVLNEPGEALGPRWPRLQAVLVQAIRAEAPGHTILVTGGNFSTVGDLRQLDPLQDGNLIYSFHCYTPMLFTHQGAAWAQPYARIKGVPYPLRAADVRAAGAAAPAADRQAIAAEARDGAGWDGAALEALLAEAGEWASQHGVPLVCTEFGVFRDGGVNPADRLRYLADIQAALSRHVQGWTVWDYSGGFGVVRRGRHGLRVDHAVLRALGLA</sequence>
<keyword evidence="9 13" id="KW-0326">Glycosidase</keyword>
<evidence type="ECO:0000256" key="3">
    <source>
        <dbReference type="ARBA" id="ARBA00022692"/>
    </source>
</evidence>
<dbReference type="InterPro" id="IPR017853">
    <property type="entry name" value="GH"/>
</dbReference>
<keyword evidence="2" id="KW-1003">Cell membrane</keyword>
<dbReference type="PANTHER" id="PTHR31297">
    <property type="entry name" value="GLUCAN ENDO-1,6-BETA-GLUCOSIDASE B"/>
    <property type="match status" value="1"/>
</dbReference>
<evidence type="ECO:0000256" key="2">
    <source>
        <dbReference type="ARBA" id="ARBA00022475"/>
    </source>
</evidence>